<keyword evidence="9" id="KW-1185">Reference proteome</keyword>
<sequence length="206" mass="23084">MREVTKYGKSISEAVNIALKELNAKPEQVDIHILETPRFGFLGIGARKALVKVTLKKTPFDYGIDYLTNLVNKSGLTARVQVEERCSRLCRCSLVGKDAAKLIGKHGKTLNALQFLANRVISLNGKHQLQLILDCENYRAVRREALITLAGRIADKVMMDGRPYRLEPMPAFERKILHSVLAGNNKIRTFSTGEEPRRCITVAPQI</sequence>
<dbReference type="InterPro" id="IPR038008">
    <property type="entry name" value="Jag_KH"/>
</dbReference>
<keyword evidence="4 6" id="KW-0143">Chaperone</keyword>
<proteinExistence type="inferred from homology"/>
<gene>
    <name evidence="6" type="primary">khpB</name>
    <name evidence="6" type="synonym">eloR</name>
    <name evidence="8" type="ORF">M3N64_09675</name>
</gene>
<dbReference type="Pfam" id="PF01424">
    <property type="entry name" value="R3H"/>
    <property type="match status" value="1"/>
</dbReference>
<dbReference type="CDD" id="cd02414">
    <property type="entry name" value="KH-II_Jag"/>
    <property type="match status" value="1"/>
</dbReference>
<comment type="domain">
    <text evidence="6">Has an N-terminal Jag-N domain and 2 RNA-binding domains (KH and R3H).</text>
</comment>
<dbReference type="RefSeq" id="WP_249101701.1">
    <property type="nucleotide sequence ID" value="NZ_JAMAST010000011.1"/>
</dbReference>
<comment type="similarity">
    <text evidence="6">Belongs to the KhpB RNA-binding protein family.</text>
</comment>
<feature type="domain" description="R3H" evidence="7">
    <location>
        <begin position="140"/>
        <end position="206"/>
    </location>
</feature>
<dbReference type="InterPro" id="IPR039247">
    <property type="entry name" value="KhpB"/>
</dbReference>
<evidence type="ECO:0000313" key="8">
    <source>
        <dbReference type="EMBL" id="MCL1632208.1"/>
    </source>
</evidence>
<dbReference type="PANTHER" id="PTHR35800:SF1">
    <property type="entry name" value="RNA-BINDING PROTEIN KHPB"/>
    <property type="match status" value="1"/>
</dbReference>
<organism evidence="8 9">
    <name type="scientific">Sporolactobacillus mangiferae</name>
    <dbReference type="NCBI Taxonomy" id="2940498"/>
    <lineage>
        <taxon>Bacteria</taxon>
        <taxon>Bacillati</taxon>
        <taxon>Bacillota</taxon>
        <taxon>Bacilli</taxon>
        <taxon>Bacillales</taxon>
        <taxon>Sporolactobacillaceae</taxon>
        <taxon>Sporolactobacillus</taxon>
    </lineage>
</organism>
<comment type="subunit">
    <text evidence="6">Forms a complex with KhpA.</text>
</comment>
<comment type="caution">
    <text evidence="6">Lacks conserved residue(s) required for the propagation of feature annotation.</text>
</comment>
<evidence type="ECO:0000256" key="3">
    <source>
        <dbReference type="ARBA" id="ARBA00022960"/>
    </source>
</evidence>
<dbReference type="CDD" id="cd02644">
    <property type="entry name" value="R3H_jag"/>
    <property type="match status" value="1"/>
</dbReference>
<comment type="caution">
    <text evidence="8">The sequence shown here is derived from an EMBL/GenBank/DDBJ whole genome shotgun (WGS) entry which is preliminary data.</text>
</comment>
<dbReference type="SMART" id="SM01245">
    <property type="entry name" value="Jag_N"/>
    <property type="match status" value="1"/>
</dbReference>
<keyword evidence="5 6" id="KW-0961">Cell wall biogenesis/degradation</keyword>
<dbReference type="InterPro" id="IPR034079">
    <property type="entry name" value="R3H_KhpB"/>
</dbReference>
<comment type="function">
    <text evidence="6">A probable RNA chaperone. Forms a complex with KhpA which binds to cellular RNA and controls its expression. Plays a role in peptidoglycan (PG) homeostasis and cell length regulation.</text>
</comment>
<accession>A0ABT0MBG5</accession>
<dbReference type="Proteomes" id="UP001203004">
    <property type="component" value="Unassembled WGS sequence"/>
</dbReference>
<evidence type="ECO:0000256" key="5">
    <source>
        <dbReference type="ARBA" id="ARBA00023316"/>
    </source>
</evidence>
<dbReference type="Gene3D" id="3.30.300.20">
    <property type="match status" value="1"/>
</dbReference>
<dbReference type="Pfam" id="PF14804">
    <property type="entry name" value="Jag_N"/>
    <property type="match status" value="1"/>
</dbReference>
<evidence type="ECO:0000256" key="1">
    <source>
        <dbReference type="ARBA" id="ARBA00022490"/>
    </source>
</evidence>
<dbReference type="InterPro" id="IPR001374">
    <property type="entry name" value="R3H_dom"/>
</dbReference>
<evidence type="ECO:0000256" key="6">
    <source>
        <dbReference type="HAMAP-Rule" id="MF_00867"/>
    </source>
</evidence>
<evidence type="ECO:0000259" key="7">
    <source>
        <dbReference type="PROSITE" id="PS51061"/>
    </source>
</evidence>
<dbReference type="Gene3D" id="3.30.30.80">
    <property type="entry name" value="probable RNA-binding protein from clostridium symbiosum atcc 14940"/>
    <property type="match status" value="1"/>
</dbReference>
<protein>
    <recommendedName>
        <fullName evidence="6">RNA-binding protein KhpB</fullName>
    </recommendedName>
    <alternativeName>
        <fullName evidence="6">RNA-binding protein EloR</fullName>
    </alternativeName>
</protein>
<name>A0ABT0MBG5_9BACL</name>
<dbReference type="EMBL" id="JAMAST010000011">
    <property type="protein sequence ID" value="MCL1632208.1"/>
    <property type="molecule type" value="Genomic_DNA"/>
</dbReference>
<keyword evidence="2 6" id="KW-0694">RNA-binding</keyword>
<dbReference type="InterPro" id="IPR032782">
    <property type="entry name" value="KhpB_N"/>
</dbReference>
<dbReference type="Pfam" id="PF13083">
    <property type="entry name" value="KH_KhpA-B"/>
    <property type="match status" value="1"/>
</dbReference>
<dbReference type="Gene3D" id="3.30.1370.50">
    <property type="entry name" value="R3H-like domain"/>
    <property type="match status" value="1"/>
</dbReference>
<dbReference type="PANTHER" id="PTHR35800">
    <property type="entry name" value="PROTEIN JAG"/>
    <property type="match status" value="1"/>
</dbReference>
<evidence type="ECO:0000256" key="2">
    <source>
        <dbReference type="ARBA" id="ARBA00022884"/>
    </source>
</evidence>
<dbReference type="InterPro" id="IPR036867">
    <property type="entry name" value="R3H_dom_sf"/>
</dbReference>
<dbReference type="PROSITE" id="PS51061">
    <property type="entry name" value="R3H"/>
    <property type="match status" value="1"/>
</dbReference>
<keyword evidence="3 6" id="KW-0133">Cell shape</keyword>
<dbReference type="InterPro" id="IPR038247">
    <property type="entry name" value="Jag_N_dom_sf"/>
</dbReference>
<comment type="subcellular location">
    <subcellularLocation>
        <location evidence="6">Cytoplasm</location>
    </subcellularLocation>
</comment>
<dbReference type="NCBIfam" id="NF041568">
    <property type="entry name" value="Jag_EloR"/>
    <property type="match status" value="1"/>
</dbReference>
<keyword evidence="1 6" id="KW-0963">Cytoplasm</keyword>
<evidence type="ECO:0000256" key="4">
    <source>
        <dbReference type="ARBA" id="ARBA00023186"/>
    </source>
</evidence>
<evidence type="ECO:0000313" key="9">
    <source>
        <dbReference type="Proteomes" id="UP001203004"/>
    </source>
</evidence>
<dbReference type="SMART" id="SM00393">
    <property type="entry name" value="R3H"/>
    <property type="match status" value="1"/>
</dbReference>
<dbReference type="SUPFAM" id="SSF82708">
    <property type="entry name" value="R3H domain"/>
    <property type="match status" value="1"/>
</dbReference>
<reference evidence="8 9" key="1">
    <citation type="submission" date="2022-05" db="EMBL/GenBank/DDBJ databases">
        <title>Sporolactobacillus sp nov CPB3-1, isolated from tree bark (Mangifera indica L.).</title>
        <authorList>
            <person name="Phuengjayaem S."/>
            <person name="Tanasupawat S."/>
        </authorList>
    </citation>
    <scope>NUCLEOTIDE SEQUENCE [LARGE SCALE GENOMIC DNA]</scope>
    <source>
        <strain evidence="8 9">CPB3-1</strain>
    </source>
</reference>
<dbReference type="HAMAP" id="MF_00867">
    <property type="entry name" value="KhpB"/>
    <property type="match status" value="1"/>
</dbReference>
<dbReference type="InterPro" id="IPR015946">
    <property type="entry name" value="KH_dom-like_a/b"/>
</dbReference>